<keyword evidence="15" id="KW-1185">Reference proteome</keyword>
<accession>A0ABR2HFR3</accession>
<dbReference type="SUPFAM" id="SSF56112">
    <property type="entry name" value="Protein kinase-like (PK-like)"/>
    <property type="match status" value="1"/>
</dbReference>
<comment type="similarity">
    <text evidence="8">Belongs to the protein kinase superfamily. Ser/Thr protein kinase family. GCN2 subfamily.</text>
</comment>
<dbReference type="Gene3D" id="3.30.200.20">
    <property type="entry name" value="Phosphorylase Kinase, domain 1"/>
    <property type="match status" value="1"/>
</dbReference>
<evidence type="ECO:0000256" key="1">
    <source>
        <dbReference type="ARBA" id="ARBA00012513"/>
    </source>
</evidence>
<evidence type="ECO:0000256" key="3">
    <source>
        <dbReference type="ARBA" id="ARBA00022679"/>
    </source>
</evidence>
<proteinExistence type="inferred from homology"/>
<evidence type="ECO:0000313" key="15">
    <source>
        <dbReference type="Proteomes" id="UP001470230"/>
    </source>
</evidence>
<dbReference type="EMBL" id="JAPFFF010000030">
    <property type="protein sequence ID" value="KAK8845895.1"/>
    <property type="molecule type" value="Genomic_DNA"/>
</dbReference>
<comment type="caution">
    <text evidence="14">The sequence shown here is derived from an EMBL/GenBank/DDBJ whole genome shotgun (WGS) entry which is preliminary data.</text>
</comment>
<dbReference type="InterPro" id="IPR026906">
    <property type="entry name" value="LRR_5"/>
</dbReference>
<feature type="region of interest" description="Disordered" evidence="12">
    <location>
        <begin position="446"/>
        <end position="476"/>
    </location>
</feature>
<gene>
    <name evidence="14" type="ORF">M9Y10_020823</name>
</gene>
<evidence type="ECO:0000256" key="12">
    <source>
        <dbReference type="SAM" id="MobiDB-lite"/>
    </source>
</evidence>
<evidence type="ECO:0000259" key="13">
    <source>
        <dbReference type="PROSITE" id="PS50011"/>
    </source>
</evidence>
<evidence type="ECO:0000256" key="6">
    <source>
        <dbReference type="ARBA" id="ARBA00022840"/>
    </source>
</evidence>
<dbReference type="InterPro" id="IPR050339">
    <property type="entry name" value="CC_SR_Kinase"/>
</dbReference>
<dbReference type="Proteomes" id="UP001470230">
    <property type="component" value="Unassembled WGS sequence"/>
</dbReference>
<dbReference type="Gene3D" id="3.80.10.10">
    <property type="entry name" value="Ribonuclease Inhibitor"/>
    <property type="match status" value="1"/>
</dbReference>
<dbReference type="InterPro" id="IPR032675">
    <property type="entry name" value="LRR_dom_sf"/>
</dbReference>
<evidence type="ECO:0000256" key="10">
    <source>
        <dbReference type="ARBA" id="ARBA00048977"/>
    </source>
</evidence>
<sequence>MEVEIENGFKLKINETNRTATLIKIPKDTKSLFVPRDIEYQKQKYIITSLSFPFNSYHLESVTFPEDSKVEIFEENCFNGSHIKKLQIPSSLKHLPGGWCLCLDDLSEIEISPRNGNFIYYDNQFLLGKSDDKLKVFDVLVFARRDIKEAVIPPQVKIIQCGSLSDTFKLESVTFPSNSELRKIEDCAFTNSHLQKLLLPAGIKEITRMILLHTNYLVEIEFLSETVKLASSCFKYSPKLATVSFPKATEITFSSDALDESPENIEFHVKREAKLSGAPPEWCRKHVSYISTPEPPRKDKEEDIEKLEKENDNLKKFVNYLTSHLCKYEEVISYDTFVNQVMNLPEEEEAKVKEAKSSAGKFFIGPDEEENQEVVSKIGEGGTSEVFKVLDKNIGQFVCKKVIKEVSEESAFKTLQNSIKEIEVLLGIDHPCICAALGYNMQEKLPPTSTKKFSHNDNDDDEDDDEEEEEERKEEKIKKEKTTVALFFEFLPFTIKSVIDSNMMTNTLKVRIAVEVAIGMSHIHSLGMMHRDLKIENIMLNSVFDSKIIDFGLVRVDDINGSVNSMTKGVGTLAYMSPEMLNEEEYDNKTDVYSYGIVLFALFVGRLPKQTMKDKLNKVPIKLPKASPKISKFCIELITKCTSFERKKRPTFDEIIEEMSSHSFELASDVDQKVIFRRYRELNRNKAERNQRNKK</sequence>
<dbReference type="InterPro" id="IPR011009">
    <property type="entry name" value="Kinase-like_dom_sf"/>
</dbReference>
<evidence type="ECO:0000256" key="4">
    <source>
        <dbReference type="ARBA" id="ARBA00022741"/>
    </source>
</evidence>
<comment type="catalytic activity">
    <reaction evidence="10">
        <text>L-seryl-[protein] + ATP = O-phospho-L-seryl-[protein] + ADP + H(+)</text>
        <dbReference type="Rhea" id="RHEA:17989"/>
        <dbReference type="Rhea" id="RHEA-COMP:9863"/>
        <dbReference type="Rhea" id="RHEA-COMP:11604"/>
        <dbReference type="ChEBI" id="CHEBI:15378"/>
        <dbReference type="ChEBI" id="CHEBI:29999"/>
        <dbReference type="ChEBI" id="CHEBI:30616"/>
        <dbReference type="ChEBI" id="CHEBI:83421"/>
        <dbReference type="ChEBI" id="CHEBI:456216"/>
        <dbReference type="EC" id="2.7.11.1"/>
    </reaction>
    <physiologicalReaction direction="left-to-right" evidence="10">
        <dbReference type="Rhea" id="RHEA:17990"/>
    </physiologicalReaction>
</comment>
<name>A0ABR2HFR3_9EUKA</name>
<evidence type="ECO:0000256" key="2">
    <source>
        <dbReference type="ARBA" id="ARBA00022527"/>
    </source>
</evidence>
<evidence type="ECO:0000256" key="5">
    <source>
        <dbReference type="ARBA" id="ARBA00022777"/>
    </source>
</evidence>
<evidence type="ECO:0000256" key="8">
    <source>
        <dbReference type="ARBA" id="ARBA00037982"/>
    </source>
</evidence>
<dbReference type="PROSITE" id="PS50011">
    <property type="entry name" value="PROTEIN_KINASE_DOM"/>
    <property type="match status" value="1"/>
</dbReference>
<keyword evidence="2" id="KW-0723">Serine/threonine-protein kinase</keyword>
<feature type="binding site" evidence="11">
    <location>
        <position position="400"/>
    </location>
    <ligand>
        <name>ATP</name>
        <dbReference type="ChEBI" id="CHEBI:30616"/>
    </ligand>
</feature>
<dbReference type="InterPro" id="IPR000719">
    <property type="entry name" value="Prot_kinase_dom"/>
</dbReference>
<keyword evidence="4 11" id="KW-0547">Nucleotide-binding</keyword>
<keyword evidence="3" id="KW-0808">Transferase</keyword>
<evidence type="ECO:0000256" key="11">
    <source>
        <dbReference type="PROSITE-ProRule" id="PRU10141"/>
    </source>
</evidence>
<evidence type="ECO:0000256" key="9">
    <source>
        <dbReference type="ARBA" id="ARBA00048659"/>
    </source>
</evidence>
<reference evidence="14 15" key="1">
    <citation type="submission" date="2024-04" db="EMBL/GenBank/DDBJ databases">
        <title>Tritrichomonas musculus Genome.</title>
        <authorList>
            <person name="Alves-Ferreira E."/>
            <person name="Grigg M."/>
            <person name="Lorenzi H."/>
            <person name="Galac M."/>
        </authorList>
    </citation>
    <scope>NUCLEOTIDE SEQUENCE [LARGE SCALE GENOMIC DNA]</scope>
    <source>
        <strain evidence="14 15">EAF2021</strain>
    </source>
</reference>
<evidence type="ECO:0000313" key="14">
    <source>
        <dbReference type="EMBL" id="KAK8845895.1"/>
    </source>
</evidence>
<feature type="domain" description="Protein kinase" evidence="13">
    <location>
        <begin position="372"/>
        <end position="665"/>
    </location>
</feature>
<dbReference type="Gene3D" id="1.10.510.10">
    <property type="entry name" value="Transferase(Phosphotransferase) domain 1"/>
    <property type="match status" value="1"/>
</dbReference>
<dbReference type="PROSITE" id="PS00107">
    <property type="entry name" value="PROTEIN_KINASE_ATP"/>
    <property type="match status" value="1"/>
</dbReference>
<dbReference type="InterPro" id="IPR008271">
    <property type="entry name" value="Ser/Thr_kinase_AS"/>
</dbReference>
<evidence type="ECO:0000256" key="7">
    <source>
        <dbReference type="ARBA" id="ARBA00023193"/>
    </source>
</evidence>
<dbReference type="PROSITE" id="PS00108">
    <property type="entry name" value="PROTEIN_KINASE_ST"/>
    <property type="match status" value="1"/>
</dbReference>
<protein>
    <recommendedName>
        <fullName evidence="1">non-specific serine/threonine protein kinase</fullName>
        <ecNumber evidence="1">2.7.11.1</ecNumber>
    </recommendedName>
</protein>
<dbReference type="SMART" id="SM00220">
    <property type="entry name" value="S_TKc"/>
    <property type="match status" value="1"/>
</dbReference>
<comment type="catalytic activity">
    <reaction evidence="9">
        <text>L-threonyl-[protein] + ATP = O-phospho-L-threonyl-[protein] + ADP + H(+)</text>
        <dbReference type="Rhea" id="RHEA:46608"/>
        <dbReference type="Rhea" id="RHEA-COMP:11060"/>
        <dbReference type="Rhea" id="RHEA-COMP:11605"/>
        <dbReference type="ChEBI" id="CHEBI:15378"/>
        <dbReference type="ChEBI" id="CHEBI:30013"/>
        <dbReference type="ChEBI" id="CHEBI:30616"/>
        <dbReference type="ChEBI" id="CHEBI:61977"/>
        <dbReference type="ChEBI" id="CHEBI:456216"/>
        <dbReference type="EC" id="2.7.11.1"/>
    </reaction>
    <physiologicalReaction direction="left-to-right" evidence="9">
        <dbReference type="Rhea" id="RHEA:46609"/>
    </physiologicalReaction>
</comment>
<dbReference type="InterPro" id="IPR017441">
    <property type="entry name" value="Protein_kinase_ATP_BS"/>
</dbReference>
<feature type="compositionally biased region" description="Acidic residues" evidence="12">
    <location>
        <begin position="458"/>
        <end position="472"/>
    </location>
</feature>
<keyword evidence="5" id="KW-0418">Kinase</keyword>
<dbReference type="EC" id="2.7.11.1" evidence="1"/>
<keyword evidence="7" id="KW-0652">Protein synthesis inhibitor</keyword>
<dbReference type="Pfam" id="PF13306">
    <property type="entry name" value="LRR_5"/>
    <property type="match status" value="2"/>
</dbReference>
<organism evidence="14 15">
    <name type="scientific">Tritrichomonas musculus</name>
    <dbReference type="NCBI Taxonomy" id="1915356"/>
    <lineage>
        <taxon>Eukaryota</taxon>
        <taxon>Metamonada</taxon>
        <taxon>Parabasalia</taxon>
        <taxon>Tritrichomonadida</taxon>
        <taxon>Tritrichomonadidae</taxon>
        <taxon>Tritrichomonas</taxon>
    </lineage>
</organism>
<dbReference type="PANTHER" id="PTHR11042:SF160">
    <property type="entry name" value="EUKARYOTIC TRANSLATION INITIATION FACTOR 2-ALPHA KINASE 1"/>
    <property type="match status" value="1"/>
</dbReference>
<dbReference type="Pfam" id="PF00069">
    <property type="entry name" value="Pkinase"/>
    <property type="match status" value="1"/>
</dbReference>
<dbReference type="PANTHER" id="PTHR11042">
    <property type="entry name" value="EUKARYOTIC TRANSLATION INITIATION FACTOR 2-ALPHA KINASE EIF2-ALPHA KINASE -RELATED"/>
    <property type="match status" value="1"/>
</dbReference>
<keyword evidence="6 11" id="KW-0067">ATP-binding</keyword>